<dbReference type="EMBL" id="UINC01136763">
    <property type="protein sequence ID" value="SVD21720.1"/>
    <property type="molecule type" value="Genomic_DNA"/>
</dbReference>
<protein>
    <submittedName>
        <fullName evidence="1">Uncharacterized protein</fullName>
    </submittedName>
</protein>
<name>A0A382THX9_9ZZZZ</name>
<organism evidence="1">
    <name type="scientific">marine metagenome</name>
    <dbReference type="NCBI Taxonomy" id="408172"/>
    <lineage>
        <taxon>unclassified sequences</taxon>
        <taxon>metagenomes</taxon>
        <taxon>ecological metagenomes</taxon>
    </lineage>
</organism>
<sequence length="246" mass="26888">MPTISFKNSAFEVREDLVDAHKGAWECISTAGTWLTGERRVAVAAEIRRARERASCAEAREALSPGSVKISNTTLGLLTDAEVEVIHRVVCDPGRLSEPWSQSIIGMGLSEGEYVEIIGLISMVMILDTCTLGLGLSDLDLPEPKNGVPTQYVPPGAKKNAAWLPTVEPGDTVEEDGPMYPSPKAGYILRGLSAVPQTLRDYWAMANIHYTPGQFVYQFNRSIRAITRPQMELIAARVSALHQCAY</sequence>
<accession>A0A382THX9</accession>
<dbReference type="AlphaFoldDB" id="A0A382THX9"/>
<evidence type="ECO:0000313" key="1">
    <source>
        <dbReference type="EMBL" id="SVD21720.1"/>
    </source>
</evidence>
<dbReference type="NCBIfam" id="NF041238">
    <property type="entry name" value="AhpD_rel_CFYUT"/>
    <property type="match status" value="1"/>
</dbReference>
<gene>
    <name evidence="1" type="ORF">METZ01_LOCUS374574</name>
</gene>
<proteinExistence type="predicted"/>
<reference evidence="1" key="1">
    <citation type="submission" date="2018-05" db="EMBL/GenBank/DDBJ databases">
        <authorList>
            <person name="Lanie J.A."/>
            <person name="Ng W.-L."/>
            <person name="Kazmierczak K.M."/>
            <person name="Andrzejewski T.M."/>
            <person name="Davidsen T.M."/>
            <person name="Wayne K.J."/>
            <person name="Tettelin H."/>
            <person name="Glass J.I."/>
            <person name="Rusch D."/>
            <person name="Podicherti R."/>
            <person name="Tsui H.-C.T."/>
            <person name="Winkler M.E."/>
        </authorList>
    </citation>
    <scope>NUCLEOTIDE SEQUENCE</scope>
</reference>